<organism evidence="2 3">
    <name type="scientific">Thiobaca trueperi</name>
    <dbReference type="NCBI Taxonomy" id="127458"/>
    <lineage>
        <taxon>Bacteria</taxon>
        <taxon>Pseudomonadati</taxon>
        <taxon>Pseudomonadota</taxon>
        <taxon>Gammaproteobacteria</taxon>
        <taxon>Chromatiales</taxon>
        <taxon>Chromatiaceae</taxon>
        <taxon>Thiobaca</taxon>
    </lineage>
</organism>
<dbReference type="SUPFAM" id="SSF143011">
    <property type="entry name" value="RelE-like"/>
    <property type="match status" value="1"/>
</dbReference>
<dbReference type="Proteomes" id="UP000295717">
    <property type="component" value="Unassembled WGS sequence"/>
</dbReference>
<accession>A0A4R3N0W9</accession>
<sequence>MSYALFIEKRAQRSLAQIAAQDRERISAAVRRLADEPRPQGAKKLSGRNGWRIRVGVYRVLYEIHEGRLLIVVIDIGHRREIYR</sequence>
<dbReference type="Gene3D" id="3.30.2310.20">
    <property type="entry name" value="RelE-like"/>
    <property type="match status" value="1"/>
</dbReference>
<evidence type="ECO:0000313" key="3">
    <source>
        <dbReference type="Proteomes" id="UP000295717"/>
    </source>
</evidence>
<evidence type="ECO:0000256" key="1">
    <source>
        <dbReference type="ARBA" id="ARBA00022649"/>
    </source>
</evidence>
<reference evidence="2 3" key="1">
    <citation type="submission" date="2019-03" db="EMBL/GenBank/DDBJ databases">
        <title>Genomic Encyclopedia of Type Strains, Phase IV (KMG-IV): sequencing the most valuable type-strain genomes for metagenomic binning, comparative biology and taxonomic classification.</title>
        <authorList>
            <person name="Goeker M."/>
        </authorList>
    </citation>
    <scope>NUCLEOTIDE SEQUENCE [LARGE SCALE GENOMIC DNA]</scope>
    <source>
        <strain evidence="2 3">DSM 13587</strain>
    </source>
</reference>
<dbReference type="InterPro" id="IPR052747">
    <property type="entry name" value="TA_system_RelE_toxin"/>
</dbReference>
<protein>
    <submittedName>
        <fullName evidence="2">mRNA interferase RelE/StbE</fullName>
    </submittedName>
</protein>
<proteinExistence type="predicted"/>
<gene>
    <name evidence="2" type="ORF">EDC35_10210</name>
</gene>
<name>A0A4R3N0W9_9GAMM</name>
<evidence type="ECO:0000313" key="2">
    <source>
        <dbReference type="EMBL" id="TCT22680.1"/>
    </source>
</evidence>
<keyword evidence="3" id="KW-1185">Reference proteome</keyword>
<comment type="caution">
    <text evidence="2">The sequence shown here is derived from an EMBL/GenBank/DDBJ whole genome shotgun (WGS) entry which is preliminary data.</text>
</comment>
<dbReference type="OrthoDB" id="5570653at2"/>
<dbReference type="InterPro" id="IPR035093">
    <property type="entry name" value="RelE/ParE_toxin_dom_sf"/>
</dbReference>
<dbReference type="InterPro" id="IPR007712">
    <property type="entry name" value="RelE/ParE_toxin"/>
</dbReference>
<dbReference type="EMBL" id="SMAO01000002">
    <property type="protein sequence ID" value="TCT22680.1"/>
    <property type="molecule type" value="Genomic_DNA"/>
</dbReference>
<dbReference type="PANTHER" id="PTHR38813">
    <property type="match status" value="1"/>
</dbReference>
<dbReference type="Pfam" id="PF05016">
    <property type="entry name" value="ParE_toxin"/>
    <property type="match status" value="1"/>
</dbReference>
<dbReference type="AlphaFoldDB" id="A0A4R3N0W9"/>
<dbReference type="PANTHER" id="PTHR38813:SF1">
    <property type="entry name" value="TOXIN RELE1-RELATED"/>
    <property type="match status" value="1"/>
</dbReference>
<keyword evidence="1" id="KW-1277">Toxin-antitoxin system</keyword>
<dbReference type="RefSeq" id="WP_132975739.1">
    <property type="nucleotide sequence ID" value="NZ_SMAO01000002.1"/>
</dbReference>